<sequence>GALVLFDSTATAQQYQQSPTEERRLNVQVSGNEFLVEFPNKSKYKSIHEEVHEAKGHLDSDLRKMNFEGIESAESVSESDEIRDPKNIEEKVEKKNVYSLIGGLNIEIEEFAVFGNGSIIKIPILST</sequence>
<comment type="caution">
    <text evidence="1">The sequence shown here is derived from an EMBL/GenBank/DDBJ whole genome shotgun (WGS) entry which is preliminary data.</text>
</comment>
<dbReference type="EMBL" id="JBHSZZ010000074">
    <property type="protein sequence ID" value="MFC7188142.1"/>
    <property type="molecule type" value="Genomic_DNA"/>
</dbReference>
<proteinExistence type="predicted"/>
<gene>
    <name evidence="1" type="ORF">ACFQMK_14910</name>
</gene>
<reference evidence="1 2" key="1">
    <citation type="journal article" date="2019" name="Int. J. Syst. Evol. Microbiol.">
        <title>The Global Catalogue of Microorganisms (GCM) 10K type strain sequencing project: providing services to taxonomists for standard genome sequencing and annotation.</title>
        <authorList>
            <consortium name="The Broad Institute Genomics Platform"/>
            <consortium name="The Broad Institute Genome Sequencing Center for Infectious Disease"/>
            <person name="Wu L."/>
            <person name="Ma J."/>
        </authorList>
    </citation>
    <scope>NUCLEOTIDE SEQUENCE [LARGE SCALE GENOMIC DNA]</scope>
    <source>
        <strain evidence="1 2">Q85</strain>
    </source>
</reference>
<feature type="non-terminal residue" evidence="1">
    <location>
        <position position="1"/>
    </location>
</feature>
<dbReference type="RefSeq" id="WP_267665587.1">
    <property type="nucleotide sequence ID" value="NZ_JAODIX010000074.1"/>
</dbReference>
<dbReference type="AlphaFoldDB" id="A0ABD5YI28"/>
<accession>A0ABD5YI28</accession>
<name>A0ABD5YI28_9EURY</name>
<evidence type="ECO:0000313" key="1">
    <source>
        <dbReference type="EMBL" id="MFC7188142.1"/>
    </source>
</evidence>
<protein>
    <submittedName>
        <fullName evidence="1">Uncharacterized protein</fullName>
    </submittedName>
</protein>
<dbReference type="Proteomes" id="UP001596390">
    <property type="component" value="Unassembled WGS sequence"/>
</dbReference>
<evidence type="ECO:0000313" key="2">
    <source>
        <dbReference type="Proteomes" id="UP001596390"/>
    </source>
</evidence>
<organism evidence="1 2">
    <name type="scientific">Halorubrum yunnanense</name>
    <dbReference type="NCBI Taxonomy" id="1526162"/>
    <lineage>
        <taxon>Archaea</taxon>
        <taxon>Methanobacteriati</taxon>
        <taxon>Methanobacteriota</taxon>
        <taxon>Stenosarchaea group</taxon>
        <taxon>Halobacteria</taxon>
        <taxon>Halobacteriales</taxon>
        <taxon>Haloferacaceae</taxon>
        <taxon>Halorubrum</taxon>
    </lineage>
</organism>
<keyword evidence="2" id="KW-1185">Reference proteome</keyword>